<comment type="caution">
    <text evidence="4">The sequence shown here is derived from an EMBL/GenBank/DDBJ whole genome shotgun (WGS) entry which is preliminary data.</text>
</comment>
<proteinExistence type="predicted"/>
<gene>
    <name evidence="4" type="ORF">KUA55_10890</name>
</gene>
<dbReference type="RefSeq" id="WP_218326299.1">
    <property type="nucleotide sequence ID" value="NZ_JAHUZB010000004.1"/>
</dbReference>
<dbReference type="EMBL" id="JAHUZB010000004">
    <property type="protein sequence ID" value="MBV7391186.1"/>
    <property type="molecule type" value="Genomic_DNA"/>
</dbReference>
<feature type="domain" description="OmpR/PhoB-type" evidence="3">
    <location>
        <begin position="118"/>
        <end position="219"/>
    </location>
</feature>
<evidence type="ECO:0000313" key="5">
    <source>
        <dbReference type="Proteomes" id="UP000774130"/>
    </source>
</evidence>
<dbReference type="SMART" id="SM00862">
    <property type="entry name" value="Trans_reg_C"/>
    <property type="match status" value="1"/>
</dbReference>
<organism evidence="4 5">
    <name type="scientific">Enterococcus alishanensis</name>
    <dbReference type="NCBI Taxonomy" id="1303817"/>
    <lineage>
        <taxon>Bacteria</taxon>
        <taxon>Bacillati</taxon>
        <taxon>Bacillota</taxon>
        <taxon>Bacilli</taxon>
        <taxon>Lactobacillales</taxon>
        <taxon>Enterococcaceae</taxon>
        <taxon>Enterococcus</taxon>
    </lineage>
</organism>
<dbReference type="PROSITE" id="PS51755">
    <property type="entry name" value="OMPR_PHOB"/>
    <property type="match status" value="1"/>
</dbReference>
<reference evidence="4 5" key="1">
    <citation type="submission" date="2021-06" db="EMBL/GenBank/DDBJ databases">
        <title>Enterococcus alishanensis sp. nov., a novel lactic acid bacterium isolated from fresh coffee beans.</title>
        <authorList>
            <person name="Chen Y.-S."/>
        </authorList>
    </citation>
    <scope>NUCLEOTIDE SEQUENCE [LARGE SCALE GENOMIC DNA]</scope>
    <source>
        <strain evidence="4 5">ALS3</strain>
    </source>
</reference>
<dbReference type="InterPro" id="IPR001867">
    <property type="entry name" value="OmpR/PhoB-type_DNA-bd"/>
</dbReference>
<keyword evidence="5" id="KW-1185">Reference proteome</keyword>
<evidence type="ECO:0000259" key="3">
    <source>
        <dbReference type="PROSITE" id="PS51755"/>
    </source>
</evidence>
<dbReference type="Pfam" id="PF00486">
    <property type="entry name" value="Trans_reg_C"/>
    <property type="match status" value="1"/>
</dbReference>
<dbReference type="Proteomes" id="UP000774130">
    <property type="component" value="Unassembled WGS sequence"/>
</dbReference>
<accession>A0ABS6TE29</accession>
<feature type="DNA-binding region" description="OmpR/PhoB-type" evidence="2">
    <location>
        <begin position="118"/>
        <end position="219"/>
    </location>
</feature>
<sequence>MKILILTKNVLAESSFQNKLQQLNHEVFCSTCLISDFHLMAKKTTQLVTCFDAVILSETISYQELDELMFNIRNQVPAIFRKYESKFAKNYEEERTEYSIDQWIKSDASLEEIRELCQTVLQTEIAEIDKGNYKKKYHFYSFGLSKKESLLLNCLYEYKGLYVSRQELIEKIWGKEEVTNSRLSALSTCVRNIKEKVEKSGLYCNPIDTSWGKGYKISDDFYQLIENKAG</sequence>
<evidence type="ECO:0000313" key="4">
    <source>
        <dbReference type="EMBL" id="MBV7391186.1"/>
    </source>
</evidence>
<dbReference type="CDD" id="cd00383">
    <property type="entry name" value="trans_reg_C"/>
    <property type="match status" value="1"/>
</dbReference>
<evidence type="ECO:0000256" key="1">
    <source>
        <dbReference type="ARBA" id="ARBA00023125"/>
    </source>
</evidence>
<evidence type="ECO:0000256" key="2">
    <source>
        <dbReference type="PROSITE-ProRule" id="PRU01091"/>
    </source>
</evidence>
<keyword evidence="1 2" id="KW-0238">DNA-binding</keyword>
<protein>
    <submittedName>
        <fullName evidence="4">Helix-turn-helix domain-containing protein</fullName>
    </submittedName>
</protein>
<name>A0ABS6TE29_9ENTE</name>